<protein>
    <recommendedName>
        <fullName evidence="3">DNA polymerase III beta sliding clamp central domain-containing protein</fullName>
    </recommendedName>
</protein>
<proteinExistence type="predicted"/>
<dbReference type="Proteomes" id="UP000305906">
    <property type="component" value="Unassembled WGS sequence"/>
</dbReference>
<dbReference type="AlphaFoldDB" id="A0A5R9FYZ3"/>
<sequence>MAPTAMLNAHHLARLIRSTAPHTAIDGIGLDRIDGIRFDSDGTHLHAIATDGYTLAAARSRLAEPGEPFARTVHGKDLATLRAWVDAHVDAPPNYGQATLTLTTAPGRLVLDGPRGTFRVPVTDDEKFPDWRQLLSTALADLPANTPCSAWSSELWERWQHAGRDVRTWHAAPEKSLIVVGTDIIGLQKPHRLQNPSIDRADTPAAALDDWAASLGSDTGEPTELADAVPEPDRPTHIAARTIPEMTEDLLRQTLNATSGPFRAPSDPEAREAFRLSGTHAWVAYRYLKALRLTDPDLAAEITAELSEELDSGEIGEWVWDAAIEAGHDPQKWADENAQAQTEIAGKTDATATDG</sequence>
<name>A0A5R9FYZ3_9ACTN</name>
<dbReference type="RefSeq" id="WP_138045325.1">
    <property type="nucleotide sequence ID" value="NZ_VBZC01000012.1"/>
</dbReference>
<evidence type="ECO:0000313" key="2">
    <source>
        <dbReference type="Proteomes" id="UP000305906"/>
    </source>
</evidence>
<gene>
    <name evidence="1" type="ORF">FE633_13280</name>
</gene>
<comment type="caution">
    <text evidence="1">The sequence shown here is derived from an EMBL/GenBank/DDBJ whole genome shotgun (WGS) entry which is preliminary data.</text>
</comment>
<keyword evidence="2" id="KW-1185">Reference proteome</keyword>
<dbReference type="Gene3D" id="3.10.150.10">
    <property type="entry name" value="DNA Polymerase III, subunit A, domain 2"/>
    <property type="match status" value="1"/>
</dbReference>
<evidence type="ECO:0008006" key="3">
    <source>
        <dbReference type="Google" id="ProtNLM"/>
    </source>
</evidence>
<dbReference type="EMBL" id="VBZC01000012">
    <property type="protein sequence ID" value="TLS45734.1"/>
    <property type="molecule type" value="Genomic_DNA"/>
</dbReference>
<evidence type="ECO:0000313" key="1">
    <source>
        <dbReference type="EMBL" id="TLS45734.1"/>
    </source>
</evidence>
<organism evidence="1 2">
    <name type="scientific">Streptomyces montanus</name>
    <dbReference type="NCBI Taxonomy" id="2580423"/>
    <lineage>
        <taxon>Bacteria</taxon>
        <taxon>Bacillati</taxon>
        <taxon>Actinomycetota</taxon>
        <taxon>Actinomycetes</taxon>
        <taxon>Kitasatosporales</taxon>
        <taxon>Streptomycetaceae</taxon>
        <taxon>Streptomyces</taxon>
    </lineage>
</organism>
<reference evidence="1 2" key="1">
    <citation type="submission" date="2019-05" db="EMBL/GenBank/DDBJ databases">
        <title>Streptomyces sp. NEAU-C151, a novel actinomycete isolated from soil.</title>
        <authorList>
            <person name="Han L."/>
            <person name="Jiang H."/>
        </authorList>
    </citation>
    <scope>NUCLEOTIDE SEQUENCE [LARGE SCALE GENOMIC DNA]</scope>
    <source>
        <strain evidence="1 2">NEAU-C151</strain>
    </source>
</reference>
<accession>A0A5R9FYZ3</accession>